<dbReference type="SUPFAM" id="SSF56672">
    <property type="entry name" value="DNA/RNA polymerases"/>
    <property type="match status" value="1"/>
</dbReference>
<evidence type="ECO:0000313" key="2">
    <source>
        <dbReference type="EMBL" id="CCA66040.1"/>
    </source>
</evidence>
<dbReference type="Gene3D" id="3.30.420.10">
    <property type="entry name" value="Ribonuclease H-like superfamily/Ribonuclease H"/>
    <property type="match status" value="1"/>
</dbReference>
<dbReference type="EMBL" id="FR852829">
    <property type="protein sequence ID" value="CCA66040.1"/>
    <property type="molecule type" value="Genomic_DNA"/>
</dbReference>
<dbReference type="InterPro" id="IPR002156">
    <property type="entry name" value="RNaseH_domain"/>
</dbReference>
<dbReference type="PANTHER" id="PTHR33116">
    <property type="entry name" value="REVERSE TRANSCRIPTASE ZINC-BINDING DOMAIN-CONTAINING PROTEIN-RELATED-RELATED"/>
    <property type="match status" value="1"/>
</dbReference>
<dbReference type="CDD" id="cd01650">
    <property type="entry name" value="RT_nLTR_like"/>
    <property type="match status" value="1"/>
</dbReference>
<dbReference type="InterPro" id="IPR026960">
    <property type="entry name" value="RVT-Znf"/>
</dbReference>
<dbReference type="Gene3D" id="3.60.10.10">
    <property type="entry name" value="Endonuclease/exonuclease/phosphatase"/>
    <property type="match status" value="1"/>
</dbReference>
<name>F4NCI7_BETVV</name>
<dbReference type="InterPro" id="IPR043502">
    <property type="entry name" value="DNA/RNA_pol_sf"/>
</dbReference>
<protein>
    <recommendedName>
        <fullName evidence="1">Reverse transcriptase domain-containing protein</fullName>
    </recommendedName>
</protein>
<dbReference type="SUPFAM" id="SSF56219">
    <property type="entry name" value="DNase I-like"/>
    <property type="match status" value="1"/>
</dbReference>
<dbReference type="GO" id="GO:0004523">
    <property type="term" value="F:RNA-DNA hybrid ribonuclease activity"/>
    <property type="evidence" value="ECO:0007669"/>
    <property type="project" value="InterPro"/>
</dbReference>
<dbReference type="Pfam" id="PF03372">
    <property type="entry name" value="Exo_endo_phos"/>
    <property type="match status" value="1"/>
</dbReference>
<dbReference type="InterPro" id="IPR036691">
    <property type="entry name" value="Endo/exonu/phosph_ase_sf"/>
</dbReference>
<dbReference type="PANTHER" id="PTHR33116:SF86">
    <property type="entry name" value="REVERSE TRANSCRIPTASE DOMAIN-CONTAINING PROTEIN"/>
    <property type="match status" value="1"/>
</dbReference>
<dbReference type="InterPro" id="IPR036397">
    <property type="entry name" value="RNaseH_sf"/>
</dbReference>
<reference evidence="2" key="1">
    <citation type="journal article" date="2014" name="Plant J.">
        <title>Profiling of extensively diversified plant LINEs reveals distinct plant-specific subclades.</title>
        <authorList>
            <person name="Heitkam T."/>
            <person name="Holtgrawe D."/>
            <person name="Dohm J.C."/>
            <person name="Minoche A.E."/>
            <person name="Himmelbauer H."/>
            <person name="Weisshaar B."/>
            <person name="Schmidt T."/>
        </authorList>
    </citation>
    <scope>NUCLEOTIDE SEQUENCE</scope>
    <source>
        <tissue evidence="2">Leaf</tissue>
    </source>
</reference>
<accession>F4NCI7</accession>
<dbReference type="Pfam" id="PF00078">
    <property type="entry name" value="RVT_1"/>
    <property type="match status" value="1"/>
</dbReference>
<proteinExistence type="predicted"/>
<dbReference type="InterPro" id="IPR005135">
    <property type="entry name" value="Endo/exonuclease/phosphatase"/>
</dbReference>
<dbReference type="GO" id="GO:0003676">
    <property type="term" value="F:nucleic acid binding"/>
    <property type="evidence" value="ECO:0007669"/>
    <property type="project" value="InterPro"/>
</dbReference>
<dbReference type="Pfam" id="PF13966">
    <property type="entry name" value="zf-RVT"/>
    <property type="match status" value="1"/>
</dbReference>
<feature type="domain" description="Reverse transcriptase" evidence="1">
    <location>
        <begin position="476"/>
        <end position="758"/>
    </location>
</feature>
<sequence>MKLLSWNCQGLANPWTVNALHSLCWRDRPNIVFVMETMVDSQVLEKIRKRCGFMNGLCLSSNGNSGGMGLWWNEMDVTVESFSAHHIHAVVLDENKNPIWNAMGIYGWPETSNKHLTWSLLRRLKQQCSLPVLFFGDFNEITSIEEKEGGAPRCERVMDAFREVIDDCAVKDLGYVGNRFTWQRGNSPSTLIRERLDRMLANDEWCDNFPSWEVVHLPRYRSDHAPLLLKTGVNDSFRRGNKLFKFEAMWLSKEECGKIVEEAWNGSAGEDITNRLDEVSRSLSTWATKTFGNLKKRKKEALTLLNGLQQRDPDASTLEQCRIVSGDLDEIHRLEESYWHARARANEIRDGDKNTKYFHHKASQRKRRNTINELLDENGVWKKGREEICGVVQHYFEGLFATDSPVNMELALEGLSHCVSTDMNTALLMLPSGDEVKEALFAMHPNKAPGIDGLHALFFQKFWHILGSDVISFVQSWWRGMGDLGVVNKTCIVLIPKCDHPQSMKDFRPISLCTVLYKILSKTLANRLKVILPAIISPNQSAFVPRRLITDNALVAFEIFHAMKRKDANKNGVCALKLDMSKAYDRVEWCFLERVMKKMGFCDGWIDRVMACISSVSFTFNVNGVVEGSLSPSRGLRQGDPISPYLFLLCADAFSTLLSKAASEKKIHGAQICRGAPVVSHLFFADDSILFTKASVQECSMVADIISKYERASGQQVNLSKTEVVFSRSVDRERRSAIVNVLGVKEVDRQEKYLGLPTIIGRSKKVTFACIKERIWKKLQGWKEKLLSRPGKEVLIKSVAQAIPTYMMSVFSLPSGLIDEIHSLLARFWWGSSDTNRKMHWHSWDTLCYPKSMGGLGFRDLHCFNQSLLAKQAWRLCTGDQTLLYRLLQARYFKSSELLEARRGYNPSFTWRSIWGSKSLLLEGLKWCVGSGERIRVWEDAWILGEGAHMVPTPQADSNLDLKVCDLIDVARGAWNIESVQQTFVEEEWELVLSIPLSRFLPDDHRYWWPSRNGIFSVRSCYWLGRLGPVRTWQLQHGERETELWRRVWQLQGPPKLSHFLWRACKGSLAVKGRLFSRHISVDATCSVCGDPDESINHALFDCTFARAIWQVSGFASLMMNAPLSSFSERLEWLAKHATKEEFRTMCSFMWAGWFCRNKLIFENELSDAPLVAKRFSKLVADYCEYAGSVFRGSGGGCGSSALWSPPPTGMFKVNFDAHLSPNGEVGLGVVIRANDGGIKMLGVKRVAARWTAVMAEAMAALFAVEVAHRLGFGRIVLEGDAMMVINAVKHKCEGVAPMFRIFNDISSLGACLDVFSVSHVRRAGNTVAHLLARWCCDCNSEIVWLDSFPQSISTLAELDLI</sequence>
<dbReference type="InterPro" id="IPR044730">
    <property type="entry name" value="RNase_H-like_dom_plant"/>
</dbReference>
<dbReference type="SUPFAM" id="SSF53098">
    <property type="entry name" value="Ribonuclease H-like"/>
    <property type="match status" value="1"/>
</dbReference>
<dbReference type="Pfam" id="PF13456">
    <property type="entry name" value="RVT_3"/>
    <property type="match status" value="1"/>
</dbReference>
<organism evidence="2">
    <name type="scientific">Beta vulgaris subsp. vulgaris</name>
    <name type="common">Beet</name>
    <dbReference type="NCBI Taxonomy" id="3555"/>
    <lineage>
        <taxon>Eukaryota</taxon>
        <taxon>Viridiplantae</taxon>
        <taxon>Streptophyta</taxon>
        <taxon>Embryophyta</taxon>
        <taxon>Tracheophyta</taxon>
        <taxon>Spermatophyta</taxon>
        <taxon>Magnoliopsida</taxon>
        <taxon>eudicotyledons</taxon>
        <taxon>Gunneridae</taxon>
        <taxon>Pentapetalae</taxon>
        <taxon>Caryophyllales</taxon>
        <taxon>Chenopodiaceae</taxon>
        <taxon>Betoideae</taxon>
        <taxon>Beta</taxon>
    </lineage>
</organism>
<dbReference type="InterPro" id="IPR012337">
    <property type="entry name" value="RNaseH-like_sf"/>
</dbReference>
<dbReference type="InterPro" id="IPR000477">
    <property type="entry name" value="RT_dom"/>
</dbReference>
<dbReference type="PROSITE" id="PS50878">
    <property type="entry name" value="RT_POL"/>
    <property type="match status" value="1"/>
</dbReference>
<dbReference type="CDD" id="cd06222">
    <property type="entry name" value="RNase_H_like"/>
    <property type="match status" value="1"/>
</dbReference>
<evidence type="ECO:0000259" key="1">
    <source>
        <dbReference type="PROSITE" id="PS50878"/>
    </source>
</evidence>